<comment type="caution">
    <text evidence="2">The sequence shown here is derived from an EMBL/GenBank/DDBJ whole genome shotgun (WGS) entry which is preliminary data.</text>
</comment>
<evidence type="ECO:0000313" key="2">
    <source>
        <dbReference type="EMBL" id="GAH27385.1"/>
    </source>
</evidence>
<dbReference type="AlphaFoldDB" id="X1F488"/>
<feature type="non-terminal residue" evidence="2">
    <location>
        <position position="1"/>
    </location>
</feature>
<accession>X1F488</accession>
<gene>
    <name evidence="2" type="ORF">S01H4_66824</name>
</gene>
<reference evidence="2" key="1">
    <citation type="journal article" date="2014" name="Front. Microbiol.">
        <title>High frequency of phylogenetically diverse reductive dehalogenase-homologous genes in deep subseafloor sedimentary metagenomes.</title>
        <authorList>
            <person name="Kawai M."/>
            <person name="Futagami T."/>
            <person name="Toyoda A."/>
            <person name="Takaki Y."/>
            <person name="Nishi S."/>
            <person name="Hori S."/>
            <person name="Arai W."/>
            <person name="Tsubouchi T."/>
            <person name="Morono Y."/>
            <person name="Uchiyama I."/>
            <person name="Ito T."/>
            <person name="Fujiyama A."/>
            <person name="Inagaki F."/>
            <person name="Takami H."/>
        </authorList>
    </citation>
    <scope>NUCLEOTIDE SEQUENCE</scope>
    <source>
        <strain evidence="2">Expedition CK06-06</strain>
    </source>
</reference>
<feature type="region of interest" description="Disordered" evidence="1">
    <location>
        <begin position="26"/>
        <end position="49"/>
    </location>
</feature>
<organism evidence="2">
    <name type="scientific">marine sediment metagenome</name>
    <dbReference type="NCBI Taxonomy" id="412755"/>
    <lineage>
        <taxon>unclassified sequences</taxon>
        <taxon>metagenomes</taxon>
        <taxon>ecological metagenomes</taxon>
    </lineage>
</organism>
<name>X1F488_9ZZZZ</name>
<proteinExistence type="predicted"/>
<evidence type="ECO:0000256" key="1">
    <source>
        <dbReference type="SAM" id="MobiDB-lite"/>
    </source>
</evidence>
<sequence length="49" mass="5194">AATVVNGQGDVVPDKFQSFMRSTMRATAESHGKDTVIIGNDTDTTDNHG</sequence>
<dbReference type="EMBL" id="BART01041605">
    <property type="protein sequence ID" value="GAH27385.1"/>
    <property type="molecule type" value="Genomic_DNA"/>
</dbReference>
<protein>
    <submittedName>
        <fullName evidence="2">Uncharacterized protein</fullName>
    </submittedName>
</protein>